<evidence type="ECO:0000259" key="5">
    <source>
        <dbReference type="Pfam" id="PF00464"/>
    </source>
</evidence>
<evidence type="ECO:0000256" key="2">
    <source>
        <dbReference type="ARBA" id="ARBA00006376"/>
    </source>
</evidence>
<sequence>MPSSASTHLRGAPPPPTPTATANPGYVTPSTDTDPEVAAVVAAELRERQQSLAMTAAGESSFATPPAQAALERLAVSRAKALFGGKYAQVLPKTGVPAHEAALTALLAPGDTVLCAGHSFGGRGVHGTLVALAGRPYDVVPYPLRASDGLVDMAEVARLARAHLPAVIVAGGATHPRIPDLVGFRQVADEVGALLMVDMTRFAGLVAAGLQPTPLSGAHVVTADLHGILDGAGGGVLLTDDRHLATRMASTTAARRTSGPPGQFLAAQAVALRGAMSSEFRDRQERALRGARILAGRLLADDVAETGARVVTGSTETPLVLIDLAYASLDAGRAGERLRSLGIRPDSSEKNGLCLGTTPLAVRGFDDASFREIADVIARALTHEPHATAMAELSARVAALTQRHPLASADTQPEEE</sequence>
<dbReference type="InterPro" id="IPR015422">
    <property type="entry name" value="PyrdxlP-dep_Trfase_small"/>
</dbReference>
<evidence type="ECO:0000256" key="3">
    <source>
        <dbReference type="ARBA" id="ARBA00022898"/>
    </source>
</evidence>
<reference evidence="6 7" key="1">
    <citation type="submission" date="2022-12" db="EMBL/GenBank/DDBJ databases">
        <authorList>
            <person name="Ruckert C."/>
            <person name="Busche T."/>
            <person name="Kalinowski J."/>
            <person name="Wittmann C."/>
        </authorList>
    </citation>
    <scope>NUCLEOTIDE SEQUENCE [LARGE SCALE GENOMIC DNA]</scope>
    <source>
        <strain evidence="6 7">DSM 40555</strain>
    </source>
</reference>
<keyword evidence="6" id="KW-0808">Transferase</keyword>
<proteinExistence type="inferred from homology"/>
<accession>A0ABY7IQN2</accession>
<dbReference type="InterPro" id="IPR015421">
    <property type="entry name" value="PyrdxlP-dep_Trfase_major"/>
</dbReference>
<keyword evidence="3" id="KW-0663">Pyridoxal phosphate</keyword>
<dbReference type="Gene3D" id="3.90.1150.10">
    <property type="entry name" value="Aspartate Aminotransferase, domain 1"/>
    <property type="match status" value="1"/>
</dbReference>
<feature type="domain" description="Serine hydroxymethyltransferase-like" evidence="5">
    <location>
        <begin position="71"/>
        <end position="377"/>
    </location>
</feature>
<evidence type="ECO:0000256" key="1">
    <source>
        <dbReference type="ARBA" id="ARBA00001933"/>
    </source>
</evidence>
<dbReference type="EMBL" id="CP114202">
    <property type="protein sequence ID" value="WAU01103.1"/>
    <property type="molecule type" value="Genomic_DNA"/>
</dbReference>
<comment type="cofactor">
    <cofactor evidence="1">
        <name>pyridoxal 5'-phosphate</name>
        <dbReference type="ChEBI" id="CHEBI:597326"/>
    </cofactor>
</comment>
<name>A0ABY7IQN2_STRNI</name>
<dbReference type="GO" id="GO:0004372">
    <property type="term" value="F:glycine hydroxymethyltransferase activity"/>
    <property type="evidence" value="ECO:0007669"/>
    <property type="project" value="UniProtKB-EC"/>
</dbReference>
<dbReference type="PANTHER" id="PTHR11680:SF35">
    <property type="entry name" value="SERINE HYDROXYMETHYLTRANSFERASE 1"/>
    <property type="match status" value="1"/>
</dbReference>
<dbReference type="Gene3D" id="3.40.640.10">
    <property type="entry name" value="Type I PLP-dependent aspartate aminotransferase-like (Major domain)"/>
    <property type="match status" value="1"/>
</dbReference>
<dbReference type="PANTHER" id="PTHR11680">
    <property type="entry name" value="SERINE HYDROXYMETHYLTRANSFERASE"/>
    <property type="match status" value="1"/>
</dbReference>
<keyword evidence="7" id="KW-1185">Reference proteome</keyword>
<evidence type="ECO:0000313" key="7">
    <source>
        <dbReference type="Proteomes" id="UP001210609"/>
    </source>
</evidence>
<protein>
    <submittedName>
        <fullName evidence="6">Serine hydroxymethyltransferase</fullName>
        <ecNumber evidence="6">2.1.2.1</ecNumber>
    </submittedName>
</protein>
<comment type="similarity">
    <text evidence="2">Belongs to the SHMT family.</text>
</comment>
<organism evidence="6 7">
    <name type="scientific">Streptomyces nigrescens</name>
    <dbReference type="NCBI Taxonomy" id="1920"/>
    <lineage>
        <taxon>Bacteria</taxon>
        <taxon>Bacillati</taxon>
        <taxon>Actinomycetota</taxon>
        <taxon>Actinomycetes</taxon>
        <taxon>Kitasatosporales</taxon>
        <taxon>Streptomycetaceae</taxon>
        <taxon>Streptomyces</taxon>
    </lineage>
</organism>
<evidence type="ECO:0000313" key="6">
    <source>
        <dbReference type="EMBL" id="WAU01103.1"/>
    </source>
</evidence>
<evidence type="ECO:0000256" key="4">
    <source>
        <dbReference type="SAM" id="MobiDB-lite"/>
    </source>
</evidence>
<dbReference type="EC" id="2.1.2.1" evidence="6"/>
<feature type="region of interest" description="Disordered" evidence="4">
    <location>
        <begin position="1"/>
        <end position="32"/>
    </location>
</feature>
<dbReference type="InterPro" id="IPR015424">
    <property type="entry name" value="PyrdxlP-dep_Trfase"/>
</dbReference>
<dbReference type="RefSeq" id="WP_159491516.1">
    <property type="nucleotide sequence ID" value="NZ_BLIP01000003.1"/>
</dbReference>
<dbReference type="Proteomes" id="UP001210609">
    <property type="component" value="Chromosome"/>
</dbReference>
<dbReference type="InterPro" id="IPR039429">
    <property type="entry name" value="SHMT-like_dom"/>
</dbReference>
<gene>
    <name evidence="6" type="ORF">STRLI_007413</name>
</gene>
<dbReference type="SUPFAM" id="SSF53383">
    <property type="entry name" value="PLP-dependent transferases"/>
    <property type="match status" value="1"/>
</dbReference>
<dbReference type="InterPro" id="IPR049943">
    <property type="entry name" value="Ser_HO-MeTrfase-like"/>
</dbReference>
<dbReference type="Pfam" id="PF00464">
    <property type="entry name" value="SHMT"/>
    <property type="match status" value="1"/>
</dbReference>